<dbReference type="InterPro" id="IPR034005">
    <property type="entry name" value="M3A_DCP"/>
</dbReference>
<evidence type="ECO:0000256" key="7">
    <source>
        <dbReference type="ARBA" id="ARBA00024603"/>
    </source>
</evidence>
<dbReference type="RefSeq" id="XP_055683527.1">
    <property type="nucleotide sequence ID" value="XM_055827552.1"/>
</dbReference>
<dbReference type="InterPro" id="IPR024079">
    <property type="entry name" value="MetalloPept_cat_dom_sf"/>
</dbReference>
<dbReference type="Pfam" id="PF01432">
    <property type="entry name" value="Peptidase_M3"/>
    <property type="match status" value="1"/>
</dbReference>
<keyword evidence="6 9" id="KW-0482">Metalloprotease</keyword>
<name>A0A7G3ALX5_LUTLO</name>
<evidence type="ECO:0000259" key="11">
    <source>
        <dbReference type="Pfam" id="PF19310"/>
    </source>
</evidence>
<sequence length="732" mass="83806">MAVSFCGKRALLTRANFHVCPKRYGYIVLVPEIGEDLPDRNPLQREDGLLEFGSVTVEKCVSVIGKQAVDVEKQVKELDTKIETRNEVKDIFREVIDPLEQIGAPLETTWGLAKTLYLGNSVLMPTKSYITIHERARRARMAKFSSPNIYRAIKEAKLKGSESLTEEQKRVIEKYLLEGKLNGLELSGDTKGRMDYILGKLGEERTKFRKKVDISTKQFNHVVEDYNIMRDFPPEVLQMFAKDATQPTKGPWMVTLHPQVAANFLEYCPDRTMRWNVWQAQTRRNSNFGEKSLETSTHIEEIRFLRRDQAKLLGYESFVDMSMETKMAGSKENVTKMLEALREKAKPAQDREIESLREYAKHFGFKGQLEAHDIPYFRRKQLLAMHNFEEEIIREYFPLPKVLTGMFDLCERMFHIQIVERTGVDTWHEDVRYYDIVDQGKPVAGFYLDLYTREDVKMQTKDNFGWTVGIRNRSSVTNTKPLTALIFNFAAPIYGKPSLLSFDDVIMLFQRIGYALQHLLTTVNYSEVAGVSNIEWDAVEVASTVMAHFLYNPAVLKSISSHYATEDPLSDALVRSIQTSRTHMAGYDLCQELYLSALDLELYSGKEFWVDVMRELWPRYMTLPLEKKDAHPCSFTPIFSGDWAAAYFSHTWSRIIAADVYSAFHEASGNPEALATVGKRFRDTFLAMGGACAPAEIFRRFRGRDPSPKALISILGLKKAKGSERTDDGGKK</sequence>
<evidence type="ECO:0000259" key="10">
    <source>
        <dbReference type="Pfam" id="PF01432"/>
    </source>
</evidence>
<dbReference type="AlphaFoldDB" id="A0A7G3ALX5"/>
<dbReference type="EMBL" id="GITU01006319">
    <property type="protein sequence ID" value="MBC1175022.1"/>
    <property type="molecule type" value="Transcribed_RNA"/>
</dbReference>
<dbReference type="InterPro" id="IPR024077">
    <property type="entry name" value="Neurolysin/TOP_dom2"/>
</dbReference>
<evidence type="ECO:0000313" key="12">
    <source>
        <dbReference type="EMBL" id="MBC1175022.1"/>
    </source>
</evidence>
<dbReference type="KEGG" id="lll:129790178"/>
<dbReference type="FunFam" id="3.40.390.10:FF:000059">
    <property type="entry name" value="Oligopeptidase, putative"/>
    <property type="match status" value="1"/>
</dbReference>
<dbReference type="VEuPathDB" id="VectorBase:LLONM1_002252"/>
<dbReference type="OrthoDB" id="534666at2759"/>
<keyword evidence="3 9" id="KW-0479">Metal-binding</keyword>
<accession>A0A7G3ALX5</accession>
<dbReference type="GO" id="GO:0046872">
    <property type="term" value="F:metal ion binding"/>
    <property type="evidence" value="ECO:0007669"/>
    <property type="project" value="UniProtKB-UniRule"/>
</dbReference>
<dbReference type="EC" id="3.4.24.70" evidence="8"/>
<reference evidence="12" key="1">
    <citation type="journal article" date="2020" name="BMC">
        <title>Leishmania infection induces a limited differential gene expression in the sand fly midgut.</title>
        <authorList>
            <person name="Coutinho-Abreu I.V."/>
            <person name="Serafim T.D."/>
            <person name="Meneses C."/>
            <person name="Kamhawi S."/>
            <person name="Oliveira F."/>
            <person name="Valenzuela J.G."/>
        </authorList>
    </citation>
    <scope>NUCLEOTIDE SEQUENCE</scope>
    <source>
        <strain evidence="12">Jacobina</strain>
        <tissue evidence="12">Midgut</tissue>
    </source>
</reference>
<evidence type="ECO:0000256" key="2">
    <source>
        <dbReference type="ARBA" id="ARBA00022670"/>
    </source>
</evidence>
<evidence type="ECO:0000256" key="9">
    <source>
        <dbReference type="RuleBase" id="RU003435"/>
    </source>
</evidence>
<dbReference type="GO" id="GO:0006508">
    <property type="term" value="P:proteolysis"/>
    <property type="evidence" value="ECO:0007669"/>
    <property type="project" value="UniProtKB-KW"/>
</dbReference>
<dbReference type="InterPro" id="IPR045090">
    <property type="entry name" value="Pept_M3A_M3B"/>
</dbReference>
<proteinExistence type="inferred from homology"/>
<evidence type="ECO:0000256" key="4">
    <source>
        <dbReference type="ARBA" id="ARBA00022801"/>
    </source>
</evidence>
<dbReference type="CDD" id="cd06456">
    <property type="entry name" value="M3A_DCP"/>
    <property type="match status" value="1"/>
</dbReference>
<dbReference type="Gene3D" id="1.10.1370.40">
    <property type="match status" value="1"/>
</dbReference>
<evidence type="ECO:0000256" key="6">
    <source>
        <dbReference type="ARBA" id="ARBA00023049"/>
    </source>
</evidence>
<feature type="domain" description="Peptidase M3A/M3B catalytic" evidence="10">
    <location>
        <begin position="264"/>
        <end position="716"/>
    </location>
</feature>
<dbReference type="FunFam" id="1.10.1370.40:FF:000008">
    <property type="entry name" value="Oligopeptidase, putative"/>
    <property type="match status" value="1"/>
</dbReference>
<keyword evidence="4 9" id="KW-0378">Hydrolase</keyword>
<feature type="domain" description="Oligopeptidase A N-terminal" evidence="11">
    <location>
        <begin position="74"/>
        <end position="191"/>
    </location>
</feature>
<evidence type="ECO:0000256" key="5">
    <source>
        <dbReference type="ARBA" id="ARBA00022833"/>
    </source>
</evidence>
<dbReference type="GO" id="GO:0004222">
    <property type="term" value="F:metalloendopeptidase activity"/>
    <property type="evidence" value="ECO:0007669"/>
    <property type="project" value="UniProtKB-EC"/>
</dbReference>
<dbReference type="PANTHER" id="PTHR11804:SF83">
    <property type="entry name" value="LD37516P"/>
    <property type="match status" value="1"/>
</dbReference>
<comment type="catalytic activity">
    <reaction evidence="7">
        <text>Hydrolysis of oligopeptides, with broad specificity. Gly or Ala commonly occur as P1 or P1' residues, but more distant residues are also important, as is shown by the fact that Z-Gly-Pro-Gly-|-Gly-Pro-Ala is cleaved, but not Z-(Gly)(5).</text>
        <dbReference type="EC" id="3.4.24.70"/>
    </reaction>
</comment>
<organism evidence="12">
    <name type="scientific">Lutzomyia longipalpis</name>
    <name type="common">Sand fly</name>
    <dbReference type="NCBI Taxonomy" id="7200"/>
    <lineage>
        <taxon>Eukaryota</taxon>
        <taxon>Metazoa</taxon>
        <taxon>Ecdysozoa</taxon>
        <taxon>Arthropoda</taxon>
        <taxon>Hexapoda</taxon>
        <taxon>Insecta</taxon>
        <taxon>Pterygota</taxon>
        <taxon>Neoptera</taxon>
        <taxon>Endopterygota</taxon>
        <taxon>Diptera</taxon>
        <taxon>Nematocera</taxon>
        <taxon>Psychodoidea</taxon>
        <taxon>Psychodidae</taxon>
        <taxon>Lutzomyia</taxon>
        <taxon>Lutzomyia</taxon>
    </lineage>
</organism>
<protein>
    <recommendedName>
        <fullName evidence="8">oligopeptidase A</fullName>
        <ecNumber evidence="8">3.4.24.70</ecNumber>
    </recommendedName>
</protein>
<evidence type="ECO:0000256" key="8">
    <source>
        <dbReference type="ARBA" id="ARBA00026100"/>
    </source>
</evidence>
<comment type="cofactor">
    <cofactor evidence="9">
        <name>Zn(2+)</name>
        <dbReference type="ChEBI" id="CHEBI:29105"/>
    </cofactor>
    <text evidence="9">Binds 1 zinc ion.</text>
</comment>
<dbReference type="GeneID" id="129790178"/>
<dbReference type="Pfam" id="PF19310">
    <property type="entry name" value="TOP_N"/>
    <property type="match status" value="1"/>
</dbReference>
<keyword evidence="2 9" id="KW-0645">Protease</keyword>
<dbReference type="Gene3D" id="3.40.390.10">
    <property type="entry name" value="Collagenase (Catalytic Domain)"/>
    <property type="match status" value="1"/>
</dbReference>
<dbReference type="InterPro" id="IPR001567">
    <property type="entry name" value="Pept_M3A_M3B_dom"/>
</dbReference>
<comment type="similarity">
    <text evidence="1 9">Belongs to the peptidase M3 family.</text>
</comment>
<dbReference type="PANTHER" id="PTHR11804">
    <property type="entry name" value="PROTEASE M3 THIMET OLIGOPEPTIDASE-RELATED"/>
    <property type="match status" value="1"/>
</dbReference>
<evidence type="ECO:0000256" key="1">
    <source>
        <dbReference type="ARBA" id="ARBA00006040"/>
    </source>
</evidence>
<evidence type="ECO:0000256" key="3">
    <source>
        <dbReference type="ARBA" id="ARBA00022723"/>
    </source>
</evidence>
<dbReference type="Gene3D" id="1.10.1370.10">
    <property type="entry name" value="Neurolysin, domain 3"/>
    <property type="match status" value="1"/>
</dbReference>
<dbReference type="SUPFAM" id="SSF55486">
    <property type="entry name" value="Metalloproteases ('zincins'), catalytic domain"/>
    <property type="match status" value="1"/>
</dbReference>
<keyword evidence="5 9" id="KW-0862">Zinc</keyword>
<dbReference type="InterPro" id="IPR045666">
    <property type="entry name" value="OpdA_N"/>
</dbReference>